<sequence>VGASRNLTGEELVLQVCPWHEAAGRYLRVGQRHFPGHSAFGHFAEALDDEGQFLRSSGDDGGLAIGFSVGKEQAVDGGFLQVIVIRPIEVVRIRACRAAAASSMRSFGKP</sequence>
<reference evidence="1" key="1">
    <citation type="submission" date="2018-05" db="EMBL/GenBank/DDBJ databases">
        <authorList>
            <person name="Lanie J.A."/>
            <person name="Ng W.-L."/>
            <person name="Kazmierczak K.M."/>
            <person name="Andrzejewski T.M."/>
            <person name="Davidsen T.M."/>
            <person name="Wayne K.J."/>
            <person name="Tettelin H."/>
            <person name="Glass J.I."/>
            <person name="Rusch D."/>
            <person name="Podicherti R."/>
            <person name="Tsui H.-C.T."/>
            <person name="Winkler M.E."/>
        </authorList>
    </citation>
    <scope>NUCLEOTIDE SEQUENCE</scope>
</reference>
<feature type="non-terminal residue" evidence="1">
    <location>
        <position position="110"/>
    </location>
</feature>
<organism evidence="1">
    <name type="scientific">marine metagenome</name>
    <dbReference type="NCBI Taxonomy" id="408172"/>
    <lineage>
        <taxon>unclassified sequences</taxon>
        <taxon>metagenomes</taxon>
        <taxon>ecological metagenomes</taxon>
    </lineage>
</organism>
<name>A0A382V5N8_9ZZZZ</name>
<proteinExistence type="predicted"/>
<gene>
    <name evidence="1" type="ORF">METZ01_LOCUS394072</name>
</gene>
<evidence type="ECO:0000313" key="1">
    <source>
        <dbReference type="EMBL" id="SVD41218.1"/>
    </source>
</evidence>
<protein>
    <submittedName>
        <fullName evidence="1">Uncharacterized protein</fullName>
    </submittedName>
</protein>
<dbReference type="EMBL" id="UINC01149012">
    <property type="protein sequence ID" value="SVD41218.1"/>
    <property type="molecule type" value="Genomic_DNA"/>
</dbReference>
<dbReference type="AlphaFoldDB" id="A0A382V5N8"/>
<feature type="non-terminal residue" evidence="1">
    <location>
        <position position="1"/>
    </location>
</feature>
<accession>A0A382V5N8</accession>